<keyword evidence="3" id="KW-0732">Signal</keyword>
<evidence type="ECO:0000256" key="4">
    <source>
        <dbReference type="ARBA" id="ARBA00023136"/>
    </source>
</evidence>
<comment type="subcellular location">
    <subcellularLocation>
        <location evidence="1">Cell outer membrane</location>
    </subcellularLocation>
</comment>
<evidence type="ECO:0000313" key="9">
    <source>
        <dbReference type="Proteomes" id="UP000192796"/>
    </source>
</evidence>
<evidence type="ECO:0000256" key="5">
    <source>
        <dbReference type="ARBA" id="ARBA00023237"/>
    </source>
</evidence>
<comment type="similarity">
    <text evidence="2">Belongs to the SusD family.</text>
</comment>
<dbReference type="Proteomes" id="UP000192796">
    <property type="component" value="Unassembled WGS sequence"/>
</dbReference>
<dbReference type="Pfam" id="PF07980">
    <property type="entry name" value="SusD_RagB"/>
    <property type="match status" value="1"/>
</dbReference>
<name>A0A1V9FL95_9BACT</name>
<dbReference type="SUPFAM" id="SSF48452">
    <property type="entry name" value="TPR-like"/>
    <property type="match status" value="1"/>
</dbReference>
<dbReference type="EMBL" id="LVYD01000087">
    <property type="protein sequence ID" value="OQP59112.1"/>
    <property type="molecule type" value="Genomic_DNA"/>
</dbReference>
<evidence type="ECO:0008006" key="10">
    <source>
        <dbReference type="Google" id="ProtNLM"/>
    </source>
</evidence>
<protein>
    <recommendedName>
        <fullName evidence="10">Carbohydrate-binding protein SusD</fullName>
    </recommendedName>
</protein>
<dbReference type="InterPro" id="IPR033985">
    <property type="entry name" value="SusD-like_N"/>
</dbReference>
<keyword evidence="9" id="KW-1185">Reference proteome</keyword>
<organism evidence="8 9">
    <name type="scientific">Niastella vici</name>
    <dbReference type="NCBI Taxonomy" id="1703345"/>
    <lineage>
        <taxon>Bacteria</taxon>
        <taxon>Pseudomonadati</taxon>
        <taxon>Bacteroidota</taxon>
        <taxon>Chitinophagia</taxon>
        <taxon>Chitinophagales</taxon>
        <taxon>Chitinophagaceae</taxon>
        <taxon>Niastella</taxon>
    </lineage>
</organism>
<dbReference type="RefSeq" id="WP_081154965.1">
    <property type="nucleotide sequence ID" value="NZ_LVYD01000087.1"/>
</dbReference>
<comment type="caution">
    <text evidence="8">The sequence shown here is derived from an EMBL/GenBank/DDBJ whole genome shotgun (WGS) entry which is preliminary data.</text>
</comment>
<dbReference type="CDD" id="cd08977">
    <property type="entry name" value="SusD"/>
    <property type="match status" value="1"/>
</dbReference>
<evidence type="ECO:0000313" key="8">
    <source>
        <dbReference type="EMBL" id="OQP59112.1"/>
    </source>
</evidence>
<dbReference type="GO" id="GO:0009279">
    <property type="term" value="C:cell outer membrane"/>
    <property type="evidence" value="ECO:0007669"/>
    <property type="project" value="UniProtKB-SubCell"/>
</dbReference>
<accession>A0A1V9FL95</accession>
<dbReference type="STRING" id="1703345.A3860_38755"/>
<proteinExistence type="inferred from homology"/>
<dbReference type="Gene3D" id="1.25.40.390">
    <property type="match status" value="1"/>
</dbReference>
<dbReference type="OrthoDB" id="625727at2"/>
<sequence>MSRSLIAVILFTWLTILDCGCKKLVDVKAPNNVITANSVYNSDVTSIAVLNGLYTQMSTNNYGSTATIPTVSMWAGLSADELTLWKGTTSISQIAYYKNELSATTAGGDFWMNIYPYIYTCNAAIGGLESSVSLTPAVKNQLLGEAKFLRAYFYFYLVNLYGDIPLVLSTDYKINASLSRTPTSVVYNQITADLQAAQNLLTDGYVKSDALTLYSSSAERVRPCKAAATALLARTYLYTSKWTDAEAQATGVISNTAVYDTVPLNKVFLKNSKEAIWQLQPVTTGTITNTADAYSFVLSVPPVGLNFQHPVYLSDTLINSFETGDQRRTNGNWVNVYNDVTGTYYYPYKYKNVTQGTGVTPTEYTMLLRLGEQYLIRAEARAQQGNITGAQSDLNVIRRRAGLSNTTANDKSSLLAAILNERQVELFTELGHRWLDLKRTGKVDVVMNTVTRIKGGNWSSYKQLYPVQLNELLNNPYMIQTTGY</sequence>
<evidence type="ECO:0000256" key="2">
    <source>
        <dbReference type="ARBA" id="ARBA00006275"/>
    </source>
</evidence>
<feature type="domain" description="RagB/SusD" evidence="6">
    <location>
        <begin position="316"/>
        <end position="484"/>
    </location>
</feature>
<keyword evidence="5" id="KW-0998">Cell outer membrane</keyword>
<evidence type="ECO:0000259" key="6">
    <source>
        <dbReference type="Pfam" id="PF07980"/>
    </source>
</evidence>
<gene>
    <name evidence="8" type="ORF">A3860_38755</name>
</gene>
<feature type="domain" description="SusD-like N-terminal" evidence="7">
    <location>
        <begin position="98"/>
        <end position="237"/>
    </location>
</feature>
<dbReference type="AlphaFoldDB" id="A0A1V9FL95"/>
<reference evidence="8 9" key="1">
    <citation type="submission" date="2016-03" db="EMBL/GenBank/DDBJ databases">
        <title>Niastella vici sp. nov., isolated from farmland soil.</title>
        <authorList>
            <person name="Chen L."/>
            <person name="Wang D."/>
            <person name="Yang S."/>
            <person name="Wang G."/>
        </authorList>
    </citation>
    <scope>NUCLEOTIDE SEQUENCE [LARGE SCALE GENOMIC DNA]</scope>
    <source>
        <strain evidence="8 9">DJ57</strain>
    </source>
</reference>
<evidence type="ECO:0000256" key="1">
    <source>
        <dbReference type="ARBA" id="ARBA00004442"/>
    </source>
</evidence>
<evidence type="ECO:0000256" key="3">
    <source>
        <dbReference type="ARBA" id="ARBA00022729"/>
    </source>
</evidence>
<evidence type="ECO:0000259" key="7">
    <source>
        <dbReference type="Pfam" id="PF14322"/>
    </source>
</evidence>
<dbReference type="InterPro" id="IPR012944">
    <property type="entry name" value="SusD_RagB_dom"/>
</dbReference>
<dbReference type="InterPro" id="IPR011990">
    <property type="entry name" value="TPR-like_helical_dom_sf"/>
</dbReference>
<keyword evidence="4" id="KW-0472">Membrane</keyword>
<dbReference type="Pfam" id="PF14322">
    <property type="entry name" value="SusD-like_3"/>
    <property type="match status" value="1"/>
</dbReference>